<name>A0A2I0W630_9ASPA</name>
<dbReference type="Pfam" id="PF06219">
    <property type="entry name" value="DUF1005"/>
    <property type="match status" value="1"/>
</dbReference>
<reference evidence="1 2" key="1">
    <citation type="journal article" date="2016" name="Sci. Rep.">
        <title>The Dendrobium catenatum Lindl. genome sequence provides insights into polysaccharide synthase, floral development and adaptive evolution.</title>
        <authorList>
            <person name="Zhang G.Q."/>
            <person name="Xu Q."/>
            <person name="Bian C."/>
            <person name="Tsai W.C."/>
            <person name="Yeh C.M."/>
            <person name="Liu K.W."/>
            <person name="Yoshida K."/>
            <person name="Zhang L.S."/>
            <person name="Chang S.B."/>
            <person name="Chen F."/>
            <person name="Shi Y."/>
            <person name="Su Y.Y."/>
            <person name="Zhang Y.Q."/>
            <person name="Chen L.J."/>
            <person name="Yin Y."/>
            <person name="Lin M."/>
            <person name="Huang H."/>
            <person name="Deng H."/>
            <person name="Wang Z.W."/>
            <person name="Zhu S.L."/>
            <person name="Zhao X."/>
            <person name="Deng C."/>
            <person name="Niu S.C."/>
            <person name="Huang J."/>
            <person name="Wang M."/>
            <person name="Liu G.H."/>
            <person name="Yang H.J."/>
            <person name="Xiao X.J."/>
            <person name="Hsiao Y.Y."/>
            <person name="Wu W.L."/>
            <person name="Chen Y.Y."/>
            <person name="Mitsuda N."/>
            <person name="Ohme-Takagi M."/>
            <person name="Luo Y.B."/>
            <person name="Van de Peer Y."/>
            <person name="Liu Z.J."/>
        </authorList>
    </citation>
    <scope>NUCLEOTIDE SEQUENCE [LARGE SCALE GENOMIC DNA]</scope>
    <source>
        <tissue evidence="1">The whole plant</tissue>
    </source>
</reference>
<dbReference type="EMBL" id="KZ502888">
    <property type="protein sequence ID" value="PKU71117.1"/>
    <property type="molecule type" value="Genomic_DNA"/>
</dbReference>
<proteinExistence type="predicted"/>
<gene>
    <name evidence="1" type="ORF">MA16_Dca011558</name>
</gene>
<organism evidence="1 2">
    <name type="scientific">Dendrobium catenatum</name>
    <dbReference type="NCBI Taxonomy" id="906689"/>
    <lineage>
        <taxon>Eukaryota</taxon>
        <taxon>Viridiplantae</taxon>
        <taxon>Streptophyta</taxon>
        <taxon>Embryophyta</taxon>
        <taxon>Tracheophyta</taxon>
        <taxon>Spermatophyta</taxon>
        <taxon>Magnoliopsida</taxon>
        <taxon>Liliopsida</taxon>
        <taxon>Asparagales</taxon>
        <taxon>Orchidaceae</taxon>
        <taxon>Epidendroideae</taxon>
        <taxon>Malaxideae</taxon>
        <taxon>Dendrobiinae</taxon>
        <taxon>Dendrobium</taxon>
    </lineage>
</organism>
<dbReference type="AlphaFoldDB" id="A0A2I0W630"/>
<keyword evidence="2" id="KW-1185">Reference proteome</keyword>
<dbReference type="InterPro" id="IPR010410">
    <property type="entry name" value="DUF1005"/>
</dbReference>
<protein>
    <submittedName>
        <fullName evidence="1">Uncharacterized protein</fullName>
    </submittedName>
</protein>
<reference evidence="1 2" key="2">
    <citation type="journal article" date="2017" name="Nature">
        <title>The Apostasia genome and the evolution of orchids.</title>
        <authorList>
            <person name="Zhang G.Q."/>
            <person name="Liu K.W."/>
            <person name="Li Z."/>
            <person name="Lohaus R."/>
            <person name="Hsiao Y.Y."/>
            <person name="Niu S.C."/>
            <person name="Wang J.Y."/>
            <person name="Lin Y.C."/>
            <person name="Xu Q."/>
            <person name="Chen L.J."/>
            <person name="Yoshida K."/>
            <person name="Fujiwara S."/>
            <person name="Wang Z.W."/>
            <person name="Zhang Y.Q."/>
            <person name="Mitsuda N."/>
            <person name="Wang M."/>
            <person name="Liu G.H."/>
            <person name="Pecoraro L."/>
            <person name="Huang H.X."/>
            <person name="Xiao X.J."/>
            <person name="Lin M."/>
            <person name="Wu X.Y."/>
            <person name="Wu W.L."/>
            <person name="Chen Y.Y."/>
            <person name="Chang S.B."/>
            <person name="Sakamoto S."/>
            <person name="Ohme-Takagi M."/>
            <person name="Yagi M."/>
            <person name="Zeng S.J."/>
            <person name="Shen C.Y."/>
            <person name="Yeh C.M."/>
            <person name="Luo Y.B."/>
            <person name="Tsai W.C."/>
            <person name="Van de Peer Y."/>
            <person name="Liu Z.J."/>
        </authorList>
    </citation>
    <scope>NUCLEOTIDE SEQUENCE [LARGE SCALE GENOMIC DNA]</scope>
    <source>
        <tissue evidence="1">The whole plant</tissue>
    </source>
</reference>
<evidence type="ECO:0000313" key="2">
    <source>
        <dbReference type="Proteomes" id="UP000233837"/>
    </source>
</evidence>
<evidence type="ECO:0000313" key="1">
    <source>
        <dbReference type="EMBL" id="PKU71117.1"/>
    </source>
</evidence>
<sequence length="116" mass="12906">MEATGHLKAWRGHIKAWRERGSGNGGNALFYRFELLLDMTAMTPTVVVVSLVEFAISLFKCDHFVIDLASTADTCECSPDGNPRSIKEFNYGCSSFIGYHVFMMSLTFAGEGWLAR</sequence>
<accession>A0A2I0W630</accession>
<dbReference type="Proteomes" id="UP000233837">
    <property type="component" value="Unassembled WGS sequence"/>
</dbReference>